<evidence type="ECO:0000313" key="1">
    <source>
        <dbReference type="EMBL" id="TFK64766.1"/>
    </source>
</evidence>
<proteinExistence type="predicted"/>
<dbReference type="EMBL" id="ML208462">
    <property type="protein sequence ID" value="TFK64766.1"/>
    <property type="molecule type" value="Genomic_DNA"/>
</dbReference>
<gene>
    <name evidence="1" type="ORF">BDN72DRAFT_846293</name>
</gene>
<sequence length="72" mass="7539">MFGIRTSFAALALCFLASSAAATAVVRENPPIMHCGGLDDARCPPGWRCCGPIQIDLGGTCHDNSVTLICPF</sequence>
<reference evidence="1 2" key="1">
    <citation type="journal article" date="2019" name="Nat. Ecol. Evol.">
        <title>Megaphylogeny resolves global patterns of mushroom evolution.</title>
        <authorList>
            <person name="Varga T."/>
            <person name="Krizsan K."/>
            <person name="Foldi C."/>
            <person name="Dima B."/>
            <person name="Sanchez-Garcia M."/>
            <person name="Sanchez-Ramirez S."/>
            <person name="Szollosi G.J."/>
            <person name="Szarkandi J.G."/>
            <person name="Papp V."/>
            <person name="Albert L."/>
            <person name="Andreopoulos W."/>
            <person name="Angelini C."/>
            <person name="Antonin V."/>
            <person name="Barry K.W."/>
            <person name="Bougher N.L."/>
            <person name="Buchanan P."/>
            <person name="Buyck B."/>
            <person name="Bense V."/>
            <person name="Catcheside P."/>
            <person name="Chovatia M."/>
            <person name="Cooper J."/>
            <person name="Damon W."/>
            <person name="Desjardin D."/>
            <person name="Finy P."/>
            <person name="Geml J."/>
            <person name="Haridas S."/>
            <person name="Hughes K."/>
            <person name="Justo A."/>
            <person name="Karasinski D."/>
            <person name="Kautmanova I."/>
            <person name="Kiss B."/>
            <person name="Kocsube S."/>
            <person name="Kotiranta H."/>
            <person name="LaButti K.M."/>
            <person name="Lechner B.E."/>
            <person name="Liimatainen K."/>
            <person name="Lipzen A."/>
            <person name="Lukacs Z."/>
            <person name="Mihaltcheva S."/>
            <person name="Morgado L.N."/>
            <person name="Niskanen T."/>
            <person name="Noordeloos M.E."/>
            <person name="Ohm R.A."/>
            <person name="Ortiz-Santana B."/>
            <person name="Ovrebo C."/>
            <person name="Racz N."/>
            <person name="Riley R."/>
            <person name="Savchenko A."/>
            <person name="Shiryaev A."/>
            <person name="Soop K."/>
            <person name="Spirin V."/>
            <person name="Szebenyi C."/>
            <person name="Tomsovsky M."/>
            <person name="Tulloss R.E."/>
            <person name="Uehling J."/>
            <person name="Grigoriev I.V."/>
            <person name="Vagvolgyi C."/>
            <person name="Papp T."/>
            <person name="Martin F.M."/>
            <person name="Miettinen O."/>
            <person name="Hibbett D.S."/>
            <person name="Nagy L.G."/>
        </authorList>
    </citation>
    <scope>NUCLEOTIDE SEQUENCE [LARGE SCALE GENOMIC DNA]</scope>
    <source>
        <strain evidence="1 2">NL-1719</strain>
    </source>
</reference>
<accession>A0ACD3AGX2</accession>
<evidence type="ECO:0000313" key="2">
    <source>
        <dbReference type="Proteomes" id="UP000308600"/>
    </source>
</evidence>
<keyword evidence="2" id="KW-1185">Reference proteome</keyword>
<protein>
    <submittedName>
        <fullName evidence="1">Uncharacterized protein</fullName>
    </submittedName>
</protein>
<name>A0ACD3AGX2_9AGAR</name>
<dbReference type="Proteomes" id="UP000308600">
    <property type="component" value="Unassembled WGS sequence"/>
</dbReference>
<organism evidence="1 2">
    <name type="scientific">Pluteus cervinus</name>
    <dbReference type="NCBI Taxonomy" id="181527"/>
    <lineage>
        <taxon>Eukaryota</taxon>
        <taxon>Fungi</taxon>
        <taxon>Dikarya</taxon>
        <taxon>Basidiomycota</taxon>
        <taxon>Agaricomycotina</taxon>
        <taxon>Agaricomycetes</taxon>
        <taxon>Agaricomycetidae</taxon>
        <taxon>Agaricales</taxon>
        <taxon>Pluteineae</taxon>
        <taxon>Pluteaceae</taxon>
        <taxon>Pluteus</taxon>
    </lineage>
</organism>